<protein>
    <submittedName>
        <fullName evidence="3">Uncharacterized protein LOC107768475</fullName>
    </submittedName>
</protein>
<keyword evidence="2" id="KW-1185">Reference proteome</keyword>
<evidence type="ECO:0000256" key="1">
    <source>
        <dbReference type="SAM" id="Phobius"/>
    </source>
</evidence>
<gene>
    <name evidence="3" type="primary">LOC107768475</name>
</gene>
<keyword evidence="1" id="KW-1133">Transmembrane helix</keyword>
<sequence>MCSFAMTCLGTITGKTSPRCLIKIDLRKDYDMVSWEFLEEILLGYEFPEKFVQLIMACVTLPKFSITVNGEQHGYFEGEERSDRVMEALKHFSEVSGVTHQIKERLLAATGFSEGSFPIRYLGLPLSPKKWSKLECQQLIEKITHRINVTYAKKLSYTGRLQVITAVLFSIYSFWGSVFILHQSVLKEVDKRCRDYLWGSSEDKRRVPLVVWEKICFLRKMVA</sequence>
<evidence type="ECO:0000313" key="3">
    <source>
        <dbReference type="RefSeq" id="XP_016443090.1"/>
    </source>
</evidence>
<dbReference type="PaxDb" id="4097-A0A1S3XT89"/>
<keyword evidence="1" id="KW-0812">Transmembrane</keyword>
<evidence type="ECO:0000313" key="2">
    <source>
        <dbReference type="Proteomes" id="UP000790787"/>
    </source>
</evidence>
<dbReference type="GeneID" id="107768475"/>
<dbReference type="Proteomes" id="UP000790787">
    <property type="component" value="Chromosome 13"/>
</dbReference>
<proteinExistence type="predicted"/>
<organism evidence="2 3">
    <name type="scientific">Nicotiana tabacum</name>
    <name type="common">Common tobacco</name>
    <dbReference type="NCBI Taxonomy" id="4097"/>
    <lineage>
        <taxon>Eukaryota</taxon>
        <taxon>Viridiplantae</taxon>
        <taxon>Streptophyta</taxon>
        <taxon>Embryophyta</taxon>
        <taxon>Tracheophyta</taxon>
        <taxon>Spermatophyta</taxon>
        <taxon>Magnoliopsida</taxon>
        <taxon>eudicotyledons</taxon>
        <taxon>Gunneridae</taxon>
        <taxon>Pentapetalae</taxon>
        <taxon>asterids</taxon>
        <taxon>lamiids</taxon>
        <taxon>Solanales</taxon>
        <taxon>Solanaceae</taxon>
        <taxon>Nicotianoideae</taxon>
        <taxon>Nicotianeae</taxon>
        <taxon>Nicotiana</taxon>
    </lineage>
</organism>
<dbReference type="PANTHER" id="PTHR33116">
    <property type="entry name" value="REVERSE TRANSCRIPTASE ZINC-BINDING DOMAIN-CONTAINING PROTEIN-RELATED-RELATED"/>
    <property type="match status" value="1"/>
</dbReference>
<feature type="transmembrane region" description="Helical" evidence="1">
    <location>
        <begin position="163"/>
        <end position="182"/>
    </location>
</feature>
<accession>A0A1S3XT89</accession>
<reference evidence="3" key="2">
    <citation type="submission" date="2025-08" db="UniProtKB">
        <authorList>
            <consortium name="RefSeq"/>
        </authorList>
    </citation>
    <scope>IDENTIFICATION</scope>
    <source>
        <tissue evidence="3">Leaf</tissue>
    </source>
</reference>
<reference evidence="2" key="1">
    <citation type="journal article" date="2014" name="Nat. Commun.">
        <title>The tobacco genome sequence and its comparison with those of tomato and potato.</title>
        <authorList>
            <person name="Sierro N."/>
            <person name="Battey J.N."/>
            <person name="Ouadi S."/>
            <person name="Bakaher N."/>
            <person name="Bovet L."/>
            <person name="Willig A."/>
            <person name="Goepfert S."/>
            <person name="Peitsch M.C."/>
            <person name="Ivanov N.V."/>
        </authorList>
    </citation>
    <scope>NUCLEOTIDE SEQUENCE [LARGE SCALE GENOMIC DNA]</scope>
</reference>
<dbReference type="PANTHER" id="PTHR33116:SF84">
    <property type="entry name" value="RNA-DIRECTED DNA POLYMERASE"/>
    <property type="match status" value="1"/>
</dbReference>
<keyword evidence="1" id="KW-0472">Membrane</keyword>
<dbReference type="AlphaFoldDB" id="A0A1S3XT89"/>
<dbReference type="OrthoDB" id="1250364at2759"/>
<dbReference type="KEGG" id="nta:107768475"/>
<dbReference type="RefSeq" id="XP_016443090.1">
    <property type="nucleotide sequence ID" value="XM_016587604.1"/>
</dbReference>
<name>A0A1S3XT89_TOBAC</name>